<sequence length="259" mass="27511">MSAGASHALPLAAYIGSAEEQATLSRAEGILLQRCMHGLGFTGWRPTETQPATQWTTGLRIGIVDAELAGKYGYHPPGERTERVARATASPRQRAEIAALTGQKTAEAATTEPLIGRTIPDGGCEGEAERVLGAGMPAYDNELYGRLGVEADKATQRDDRVVGGLRAWSDCMKRAGHLYRNPWEAAAQTWAVVPTATEKALATADVACKTETGLPGIWFAVLGGYEQRLIDRNRAGLEATRAAVEARLRNAGAVLASKG</sequence>
<name>A0ABS3UZE9_9ACTN</name>
<accession>A0ABS3UZE9</accession>
<dbReference type="EMBL" id="JAGFNS010000048">
    <property type="protein sequence ID" value="MBO3743916.1"/>
    <property type="molecule type" value="Genomic_DNA"/>
</dbReference>
<evidence type="ECO:0000313" key="2">
    <source>
        <dbReference type="EMBL" id="MBO3743916.1"/>
    </source>
</evidence>
<organism evidence="2 3">
    <name type="scientific">Actinoplanes flavus</name>
    <dbReference type="NCBI Taxonomy" id="2820290"/>
    <lineage>
        <taxon>Bacteria</taxon>
        <taxon>Bacillati</taxon>
        <taxon>Actinomycetota</taxon>
        <taxon>Actinomycetes</taxon>
        <taxon>Micromonosporales</taxon>
        <taxon>Micromonosporaceae</taxon>
        <taxon>Actinoplanes</taxon>
    </lineage>
</organism>
<dbReference type="Proteomes" id="UP000679690">
    <property type="component" value="Unassembled WGS sequence"/>
</dbReference>
<keyword evidence="3" id="KW-1185">Reference proteome</keyword>
<evidence type="ECO:0000313" key="3">
    <source>
        <dbReference type="Proteomes" id="UP000679690"/>
    </source>
</evidence>
<evidence type="ECO:0000256" key="1">
    <source>
        <dbReference type="SAM" id="MobiDB-lite"/>
    </source>
</evidence>
<proteinExistence type="predicted"/>
<reference evidence="2 3" key="1">
    <citation type="submission" date="2021-03" db="EMBL/GenBank/DDBJ databases">
        <title>Actinoplanes flavus sp. nov., a novel actinomycete isolated from Coconut Palm rhizosphere soil.</title>
        <authorList>
            <person name="Luo X."/>
        </authorList>
    </citation>
    <scope>NUCLEOTIDE SEQUENCE [LARGE SCALE GENOMIC DNA]</scope>
    <source>
        <strain evidence="2 3">NEAU-H7</strain>
    </source>
</reference>
<feature type="region of interest" description="Disordered" evidence="1">
    <location>
        <begin position="101"/>
        <end position="122"/>
    </location>
</feature>
<dbReference type="RefSeq" id="WP_208473154.1">
    <property type="nucleotide sequence ID" value="NZ_JAGFNS010000048.1"/>
</dbReference>
<protein>
    <submittedName>
        <fullName evidence="2">Uncharacterized protein</fullName>
    </submittedName>
</protein>
<gene>
    <name evidence="2" type="ORF">J5X75_41120</name>
</gene>
<comment type="caution">
    <text evidence="2">The sequence shown here is derived from an EMBL/GenBank/DDBJ whole genome shotgun (WGS) entry which is preliminary data.</text>
</comment>